<proteinExistence type="predicted"/>
<comment type="caution">
    <text evidence="1">The sequence shown here is derived from an EMBL/GenBank/DDBJ whole genome shotgun (WGS) entry which is preliminary data.</text>
</comment>
<organism evidence="1 2">
    <name type="scientific">Streptomonospora salina</name>
    <dbReference type="NCBI Taxonomy" id="104205"/>
    <lineage>
        <taxon>Bacteria</taxon>
        <taxon>Bacillati</taxon>
        <taxon>Actinomycetota</taxon>
        <taxon>Actinomycetes</taxon>
        <taxon>Streptosporangiales</taxon>
        <taxon>Nocardiopsidaceae</taxon>
        <taxon>Streptomonospora</taxon>
    </lineage>
</organism>
<dbReference type="RefSeq" id="WP_184634271.1">
    <property type="nucleotide sequence ID" value="NZ_BAABKT010000019.1"/>
</dbReference>
<evidence type="ECO:0000313" key="2">
    <source>
        <dbReference type="Proteomes" id="UP000578077"/>
    </source>
</evidence>
<gene>
    <name evidence="1" type="ORF">HNR25_001891</name>
</gene>
<keyword evidence="2" id="KW-1185">Reference proteome</keyword>
<accession>A0A841ECE9</accession>
<evidence type="ECO:0000313" key="1">
    <source>
        <dbReference type="EMBL" id="MBB5998140.1"/>
    </source>
</evidence>
<sequence length="91" mass="10101">MRDSASEHAWSEFVDRWSERCAQDPELAALAQGAVPGSYALDTDTYARTVMPELGHFPHAENPPRFAAHLTDAITTIDTHRPTPEPADDRN</sequence>
<protein>
    <submittedName>
        <fullName evidence="1">Pimeloyl-ACP methyl ester carboxylesterase</fullName>
    </submittedName>
</protein>
<name>A0A841ECE9_9ACTN</name>
<dbReference type="AlphaFoldDB" id="A0A841ECE9"/>
<dbReference type="EMBL" id="JACHLY010000001">
    <property type="protein sequence ID" value="MBB5998140.1"/>
    <property type="molecule type" value="Genomic_DNA"/>
</dbReference>
<dbReference type="Proteomes" id="UP000578077">
    <property type="component" value="Unassembled WGS sequence"/>
</dbReference>
<reference evidence="1 2" key="1">
    <citation type="submission" date="2020-08" db="EMBL/GenBank/DDBJ databases">
        <title>Sequencing the genomes of 1000 actinobacteria strains.</title>
        <authorList>
            <person name="Klenk H.-P."/>
        </authorList>
    </citation>
    <scope>NUCLEOTIDE SEQUENCE [LARGE SCALE GENOMIC DNA]</scope>
    <source>
        <strain evidence="1 2">DSM 44593</strain>
    </source>
</reference>